<evidence type="ECO:0000256" key="8">
    <source>
        <dbReference type="ARBA" id="ARBA00022989"/>
    </source>
</evidence>
<evidence type="ECO:0000256" key="4">
    <source>
        <dbReference type="ARBA" id="ARBA00021581"/>
    </source>
</evidence>
<keyword evidence="9 14" id="KW-0472">Membrane</keyword>
<comment type="similarity">
    <text evidence="2 14">Belongs to the UppP family.</text>
</comment>
<sequence length="268" mass="28258">MEHSTTLVAAILGLLEGLTEFIPVSSTGHILLAGHFLGFDSAGKTFEVVIQLGAVLAILTLYLGQLVSVFRNAPHDPAARRFILSVLIAFLPAVVIGVLAHGFIKDVLFETPMLIASMLILGGVALVLVDRIAPPTTQPDAMSFPLPMALKIGFIQCLAMIPGVSRSGATIVGALMLGASKRAAAEFSFFLSMPTMAGAFAYDLYKNRDVLDGSALGEIAVGFIMAFIAAVIVVKWLLGYVSKHGYALFGWWRIAVGGVALVVLGMGI</sequence>
<name>A0ABW5TXH9_9RHOB</name>
<evidence type="ECO:0000256" key="11">
    <source>
        <dbReference type="ARBA" id="ARBA00032707"/>
    </source>
</evidence>
<dbReference type="RefSeq" id="WP_386370956.1">
    <property type="nucleotide sequence ID" value="NZ_JBHUMP010000001.1"/>
</dbReference>
<comment type="miscellaneous">
    <text evidence="14">Bacitracin is thought to be involved in the inhibition of peptidoglycan synthesis by sequestering undecaprenyl diphosphate, thereby reducing the pool of lipid carrier available.</text>
</comment>
<dbReference type="HAMAP" id="MF_01006">
    <property type="entry name" value="Undec_diphosphatase"/>
    <property type="match status" value="1"/>
</dbReference>
<comment type="catalytic activity">
    <reaction evidence="13 14">
        <text>di-trans,octa-cis-undecaprenyl diphosphate + H2O = di-trans,octa-cis-undecaprenyl phosphate + phosphate + H(+)</text>
        <dbReference type="Rhea" id="RHEA:28094"/>
        <dbReference type="ChEBI" id="CHEBI:15377"/>
        <dbReference type="ChEBI" id="CHEBI:15378"/>
        <dbReference type="ChEBI" id="CHEBI:43474"/>
        <dbReference type="ChEBI" id="CHEBI:58405"/>
        <dbReference type="ChEBI" id="CHEBI:60392"/>
        <dbReference type="EC" id="3.6.1.27"/>
    </reaction>
</comment>
<comment type="caution">
    <text evidence="15">The sequence shown here is derived from an EMBL/GenBank/DDBJ whole genome shotgun (WGS) entry which is preliminary data.</text>
</comment>
<keyword evidence="14" id="KW-0961">Cell wall biogenesis/degradation</keyword>
<feature type="transmembrane region" description="Helical" evidence="14">
    <location>
        <begin position="216"/>
        <end position="238"/>
    </location>
</feature>
<dbReference type="NCBIfam" id="TIGR00753">
    <property type="entry name" value="undec_PP_bacA"/>
    <property type="match status" value="1"/>
</dbReference>
<evidence type="ECO:0000256" key="7">
    <source>
        <dbReference type="ARBA" id="ARBA00022801"/>
    </source>
</evidence>
<dbReference type="EMBL" id="JBHUMP010000001">
    <property type="protein sequence ID" value="MFD2738333.1"/>
    <property type="molecule type" value="Genomic_DNA"/>
</dbReference>
<protein>
    <recommendedName>
        <fullName evidence="4 14">Undecaprenyl-diphosphatase</fullName>
        <ecNumber evidence="3 14">3.6.1.27</ecNumber>
    </recommendedName>
    <alternativeName>
        <fullName evidence="12 14">Bacitracin resistance protein</fullName>
    </alternativeName>
    <alternativeName>
        <fullName evidence="11 14">Undecaprenyl pyrophosphate phosphatase</fullName>
    </alternativeName>
</protein>
<gene>
    <name evidence="14" type="primary">uppP</name>
    <name evidence="15" type="ORF">ACFSUD_02000</name>
</gene>
<evidence type="ECO:0000256" key="13">
    <source>
        <dbReference type="ARBA" id="ARBA00047594"/>
    </source>
</evidence>
<feature type="transmembrane region" description="Helical" evidence="14">
    <location>
        <begin position="183"/>
        <end position="204"/>
    </location>
</feature>
<evidence type="ECO:0000256" key="5">
    <source>
        <dbReference type="ARBA" id="ARBA00022475"/>
    </source>
</evidence>
<feature type="transmembrane region" description="Helical" evidence="14">
    <location>
        <begin position="49"/>
        <end position="70"/>
    </location>
</feature>
<dbReference type="PANTHER" id="PTHR30622">
    <property type="entry name" value="UNDECAPRENYL-DIPHOSPHATASE"/>
    <property type="match status" value="1"/>
</dbReference>
<feature type="transmembrane region" description="Helical" evidence="14">
    <location>
        <begin position="250"/>
        <end position="267"/>
    </location>
</feature>
<reference evidence="16" key="1">
    <citation type="journal article" date="2019" name="Int. J. Syst. Evol. Microbiol.">
        <title>The Global Catalogue of Microorganisms (GCM) 10K type strain sequencing project: providing services to taxonomists for standard genome sequencing and annotation.</title>
        <authorList>
            <consortium name="The Broad Institute Genomics Platform"/>
            <consortium name="The Broad Institute Genome Sequencing Center for Infectious Disease"/>
            <person name="Wu L."/>
            <person name="Ma J."/>
        </authorList>
    </citation>
    <scope>NUCLEOTIDE SEQUENCE [LARGE SCALE GENOMIC DNA]</scope>
    <source>
        <strain evidence="16">TISTR 2562</strain>
    </source>
</reference>
<evidence type="ECO:0000256" key="14">
    <source>
        <dbReference type="HAMAP-Rule" id="MF_01006"/>
    </source>
</evidence>
<proteinExistence type="inferred from homology"/>
<dbReference type="EC" id="3.6.1.27" evidence="3 14"/>
<keyword evidence="5 14" id="KW-1003">Cell membrane</keyword>
<keyword evidence="10 14" id="KW-0046">Antibiotic resistance</keyword>
<evidence type="ECO:0000256" key="9">
    <source>
        <dbReference type="ARBA" id="ARBA00023136"/>
    </source>
</evidence>
<evidence type="ECO:0000256" key="2">
    <source>
        <dbReference type="ARBA" id="ARBA00010621"/>
    </source>
</evidence>
<dbReference type="NCBIfam" id="NF001389">
    <property type="entry name" value="PRK00281.1-2"/>
    <property type="match status" value="1"/>
</dbReference>
<comment type="function">
    <text evidence="14">Catalyzes the dephosphorylation of undecaprenyl diphosphate (UPP). Confers resistance to bacitracin.</text>
</comment>
<dbReference type="InterPro" id="IPR003824">
    <property type="entry name" value="UppP"/>
</dbReference>
<dbReference type="GO" id="GO:0050380">
    <property type="term" value="F:undecaprenyl-diphosphatase activity"/>
    <property type="evidence" value="ECO:0007669"/>
    <property type="project" value="UniProtKB-EC"/>
</dbReference>
<comment type="subcellular location">
    <subcellularLocation>
        <location evidence="1 14">Cell membrane</location>
        <topology evidence="1 14">Multi-pass membrane protein</topology>
    </subcellularLocation>
</comment>
<evidence type="ECO:0000256" key="6">
    <source>
        <dbReference type="ARBA" id="ARBA00022692"/>
    </source>
</evidence>
<keyword evidence="8 14" id="KW-1133">Transmembrane helix</keyword>
<keyword evidence="14" id="KW-0133">Cell shape</keyword>
<evidence type="ECO:0000313" key="16">
    <source>
        <dbReference type="Proteomes" id="UP001597474"/>
    </source>
</evidence>
<keyword evidence="7 14" id="KW-0378">Hydrolase</keyword>
<dbReference type="Proteomes" id="UP001597474">
    <property type="component" value="Unassembled WGS sequence"/>
</dbReference>
<feature type="transmembrane region" description="Helical" evidence="14">
    <location>
        <begin position="154"/>
        <end position="177"/>
    </location>
</feature>
<organism evidence="15 16">
    <name type="scientific">Sulfitobacter aestuarii</name>
    <dbReference type="NCBI Taxonomy" id="2161676"/>
    <lineage>
        <taxon>Bacteria</taxon>
        <taxon>Pseudomonadati</taxon>
        <taxon>Pseudomonadota</taxon>
        <taxon>Alphaproteobacteria</taxon>
        <taxon>Rhodobacterales</taxon>
        <taxon>Roseobacteraceae</taxon>
        <taxon>Sulfitobacter</taxon>
    </lineage>
</organism>
<evidence type="ECO:0000256" key="10">
    <source>
        <dbReference type="ARBA" id="ARBA00023251"/>
    </source>
</evidence>
<keyword evidence="14" id="KW-0573">Peptidoglycan synthesis</keyword>
<keyword evidence="6 14" id="KW-0812">Transmembrane</keyword>
<dbReference type="PANTHER" id="PTHR30622:SF3">
    <property type="entry name" value="UNDECAPRENYL-DIPHOSPHATASE"/>
    <property type="match status" value="1"/>
</dbReference>
<evidence type="ECO:0000256" key="1">
    <source>
        <dbReference type="ARBA" id="ARBA00004651"/>
    </source>
</evidence>
<evidence type="ECO:0000256" key="3">
    <source>
        <dbReference type="ARBA" id="ARBA00012374"/>
    </source>
</evidence>
<evidence type="ECO:0000256" key="12">
    <source>
        <dbReference type="ARBA" id="ARBA00032932"/>
    </source>
</evidence>
<keyword evidence="16" id="KW-1185">Reference proteome</keyword>
<dbReference type="Pfam" id="PF02673">
    <property type="entry name" value="BacA"/>
    <property type="match status" value="1"/>
</dbReference>
<evidence type="ECO:0000313" key="15">
    <source>
        <dbReference type="EMBL" id="MFD2738333.1"/>
    </source>
</evidence>
<accession>A0ABW5TXH9</accession>
<feature type="transmembrane region" description="Helical" evidence="14">
    <location>
        <begin position="82"/>
        <end position="101"/>
    </location>
</feature>